<feature type="region of interest" description="Disordered" evidence="1">
    <location>
        <begin position="851"/>
        <end position="918"/>
    </location>
</feature>
<evidence type="ECO:0000313" key="5">
    <source>
        <dbReference type="Proteomes" id="UP001431209"/>
    </source>
</evidence>
<feature type="compositionally biased region" description="Basic and acidic residues" evidence="1">
    <location>
        <begin position="33"/>
        <end position="48"/>
    </location>
</feature>
<dbReference type="PANTHER" id="PTHR47263:SF1">
    <property type="entry name" value="C2 DOMAIN PROTEIN (AFU_ORTHOLOGUE AFUA_7G02350)"/>
    <property type="match status" value="1"/>
</dbReference>
<dbReference type="InterPro" id="IPR052811">
    <property type="entry name" value="Glucose_resp_signaling"/>
</dbReference>
<feature type="region of interest" description="Disordered" evidence="1">
    <location>
        <begin position="1321"/>
        <end position="1404"/>
    </location>
</feature>
<feature type="domain" description="MHD2" evidence="3">
    <location>
        <begin position="984"/>
        <end position="1104"/>
    </location>
</feature>
<keyword evidence="5" id="KW-1185">Reference proteome</keyword>
<feature type="compositionally biased region" description="Low complexity" evidence="1">
    <location>
        <begin position="875"/>
        <end position="897"/>
    </location>
</feature>
<evidence type="ECO:0000313" key="4">
    <source>
        <dbReference type="EMBL" id="KAL0487826.1"/>
    </source>
</evidence>
<dbReference type="Gene3D" id="1.20.58.1100">
    <property type="match status" value="1"/>
</dbReference>
<feature type="domain" description="MHD1" evidence="2">
    <location>
        <begin position="641"/>
        <end position="764"/>
    </location>
</feature>
<dbReference type="EMBL" id="JAOPGA020001376">
    <property type="protein sequence ID" value="KAL0487826.1"/>
    <property type="molecule type" value="Genomic_DNA"/>
</dbReference>
<evidence type="ECO:0000259" key="3">
    <source>
        <dbReference type="PROSITE" id="PS51259"/>
    </source>
</evidence>
<dbReference type="PROSITE" id="PS51258">
    <property type="entry name" value="MHD1"/>
    <property type="match status" value="1"/>
</dbReference>
<comment type="caution">
    <text evidence="4">The sequence shown here is derived from an EMBL/GenBank/DDBJ whole genome shotgun (WGS) entry which is preliminary data.</text>
</comment>
<organism evidence="4 5">
    <name type="scientific">Acrasis kona</name>
    <dbReference type="NCBI Taxonomy" id="1008807"/>
    <lineage>
        <taxon>Eukaryota</taxon>
        <taxon>Discoba</taxon>
        <taxon>Heterolobosea</taxon>
        <taxon>Tetramitia</taxon>
        <taxon>Eutetramitia</taxon>
        <taxon>Acrasidae</taxon>
        <taxon>Acrasis</taxon>
    </lineage>
</organism>
<evidence type="ECO:0000259" key="2">
    <source>
        <dbReference type="PROSITE" id="PS51258"/>
    </source>
</evidence>
<name>A0AAW2ZDJ1_9EUKA</name>
<sequence>MTEHKRSTSITKRLGLTQIKFSPFVKSSANLKKGTETKKKEKETEIRNRVRRQSVSLETSDEIRSLPLDQFLNEDDAPEDRTRRIPSQERTAYKHAIKNVYLPLRSQIDHSSFTNTVLLNPLNDNDHSVASVLVDTLGEAFPWSCQPNQPGNFQSTWDELHETCFGRKPVDITIEDLEKRLYTVDSDRDLFYKSSNFKNRQEYEDWKTDQIQSIKQLINTVKQLRKDSFMCQINIVVSEVTFDQVQQLLNKNISEMYYKIVSDKEIPKEKALYSKPVKISHSEDSTESDFTCTKLTFNLNEPQQELRIRFYFKYMLRSTFIGQIEIEIQDLISKIRPPNATWGARHLNLLYSIKNVDRVEVGTAKIHLSLQFEHFPPVSPCDEIVPKKSEPIHYHALFDILMSRMVSSIKPANIIDKSKTGELGQSPFNFYHMWIMQEFVTSYGISEITKRLTILKCLSERIDLLVPYLDYFYQNIEFIHANDEMHFAHVTKSDSEQLDRIMSTLGDKVESLLRKFKSIFAQNKPNGALRALVRVYEFVLMEQNGISAQHFEDRIEKIVQKAILDDYKSMKPTVLNQVDQLTNICVNVEKAISDIRCFQNVFEMMADFRLTALEIYYNSFAKDVDKVLKEHKEPTGHDMLNLCSQIIELNAQVQELYDDEDLEDVKILNADKISTGFAEKYIQELHVQLQKWMIQAVAQDDFNPMYGVLHSSSVVDLFTAANQMLEFMSNSIFVGAETLSQFAQVLSDVTVDYSRYLKNKCISESECQQESSPSQIMASPSTHHKKGILSTLDFNKLVPTLKSNAADEDDSCPKIAPMRITRQFIVKVNNVAAAKTQLEALIENLEDTKHYYVPDEDTEEETDIIEHDSDDSELESTSCSDLTSTNSSATTPTTNHHSFIKKKPNATSPQDDQDDTNTEITPLQSAFSNLNSTLDELIILISTQFQQYIHIAMRMAIGDMRDFHYKGLSEQQILSQLGPRVESLLYNRLMTPFMSPHLELLSQSLYQDAFNQVLQKIYKLFMTEMAGLMLPNVYINGEQSNQIRKGLKPHQVYLMKYTLDLIDSYMAGSSDNGLSRSVMEKEAKLLNTLLKLYNRPTQDIIKLYQKYGEYPTLNTTSVTKDYHLVALLAVRARKDKQAAHFCEQHMAEAEERRLAQRYRLQPDVDGKPLLLASENCSNRGMLVGMCHLTRTHLLYEAGNNPLVFSRVGRAAPHLRNSTSMVSAATARIDLEDLVRMARNNNLLGKGLHVYFDNHKGNKGDLKVFFGKSKTRDLFYEQIIKAVRELNICQIAEQPKFVLFVKNNQPGDQPFIGSSLSNISTLSSSPSSSSVPSVARSNVSQVPEFPTLDLDELSDDPEHDLSGSRRMKTSDASTDDDDTTQNTSALDDEDTSLGEDDTDTDEVTNGSFDLKLKSLISPGSTSATPTKSVTLKVPKHNKTSSMTETSLKKLREKGDMQSYFNHVFKALVGETVKVYVPAVKMEKIKEGRKKIVKETEGALFVTDRYVCFSDVADDSVCSVVGLQTITSVKTKKWKLVHKRLVLQTKSGERFKFSIDGNKQLKLVYEAIKGNKL</sequence>
<dbReference type="InterPro" id="IPR014772">
    <property type="entry name" value="Munc13_dom-2"/>
</dbReference>
<dbReference type="Gene3D" id="1.10.357.50">
    <property type="match status" value="1"/>
</dbReference>
<dbReference type="PANTHER" id="PTHR47263">
    <property type="entry name" value="ADENYLATE CYCLASE ACTIVATION PROTEIN GIT1"/>
    <property type="match status" value="1"/>
</dbReference>
<dbReference type="Proteomes" id="UP001431209">
    <property type="component" value="Unassembled WGS sequence"/>
</dbReference>
<gene>
    <name evidence="4" type="ORF">AKO1_000049</name>
</gene>
<feature type="compositionally biased region" description="Acidic residues" evidence="1">
    <location>
        <begin position="1385"/>
        <end position="1401"/>
    </location>
</feature>
<accession>A0AAW2ZDJ1</accession>
<proteinExistence type="predicted"/>
<protein>
    <submittedName>
        <fullName evidence="4">Calcium-dependent secretion activator</fullName>
    </submittedName>
</protein>
<evidence type="ECO:0000256" key="1">
    <source>
        <dbReference type="SAM" id="MobiDB-lite"/>
    </source>
</evidence>
<dbReference type="InterPro" id="IPR014770">
    <property type="entry name" value="Munc13_1"/>
</dbReference>
<reference evidence="4 5" key="1">
    <citation type="submission" date="2024-03" db="EMBL/GenBank/DDBJ databases">
        <title>The Acrasis kona genome and developmental transcriptomes reveal deep origins of eukaryotic multicellular pathways.</title>
        <authorList>
            <person name="Sheikh S."/>
            <person name="Fu C.-J."/>
            <person name="Brown M.W."/>
            <person name="Baldauf S.L."/>
        </authorList>
    </citation>
    <scope>NUCLEOTIDE SEQUENCE [LARGE SCALE GENOMIC DNA]</scope>
    <source>
        <strain evidence="4 5">ATCC MYA-3509</strain>
    </source>
</reference>
<feature type="compositionally biased region" description="Acidic residues" evidence="1">
    <location>
        <begin position="1348"/>
        <end position="1357"/>
    </location>
</feature>
<dbReference type="PROSITE" id="PS51259">
    <property type="entry name" value="MHD2"/>
    <property type="match status" value="1"/>
</dbReference>
<feature type="compositionally biased region" description="Acidic residues" evidence="1">
    <location>
        <begin position="854"/>
        <end position="874"/>
    </location>
</feature>
<feature type="region of interest" description="Disordered" evidence="1">
    <location>
        <begin position="32"/>
        <end position="58"/>
    </location>
</feature>
<feature type="compositionally biased region" description="Low complexity" evidence="1">
    <location>
        <begin position="1321"/>
        <end position="1339"/>
    </location>
</feature>